<organism evidence="1 2">
    <name type="scientific">Halocaridina rubra</name>
    <name type="common">Hawaiian red shrimp</name>
    <dbReference type="NCBI Taxonomy" id="373956"/>
    <lineage>
        <taxon>Eukaryota</taxon>
        <taxon>Metazoa</taxon>
        <taxon>Ecdysozoa</taxon>
        <taxon>Arthropoda</taxon>
        <taxon>Crustacea</taxon>
        <taxon>Multicrustacea</taxon>
        <taxon>Malacostraca</taxon>
        <taxon>Eumalacostraca</taxon>
        <taxon>Eucarida</taxon>
        <taxon>Decapoda</taxon>
        <taxon>Pleocyemata</taxon>
        <taxon>Caridea</taxon>
        <taxon>Atyoidea</taxon>
        <taxon>Atyidae</taxon>
        <taxon>Halocaridina</taxon>
    </lineage>
</organism>
<sequence length="192" mass="21745">MLCIITSVLSEIITELNPLLYEYDEEDELLTPDKGFRSIPEIMGHVLPVLNVQQIDVHVPRVDRRVASFASARPQQMAWEDPPISIFLEIFMPDRSLLSSEDSPISIFLEMSMPDRSLLSSEDSPTSTFLEMFMSDRSLLSSEESPTSTFLEMFMSDRSLLSSEDSPTSTFLEIFMPDRSLRSSEGGTFNNN</sequence>
<gene>
    <name evidence="1" type="ORF">SK128_013963</name>
</gene>
<reference evidence="1 2" key="1">
    <citation type="submission" date="2023-11" db="EMBL/GenBank/DDBJ databases">
        <title>Halocaridina rubra genome assembly.</title>
        <authorList>
            <person name="Smith C."/>
        </authorList>
    </citation>
    <scope>NUCLEOTIDE SEQUENCE [LARGE SCALE GENOMIC DNA]</scope>
    <source>
        <strain evidence="1">EP-1</strain>
        <tissue evidence="1">Whole</tissue>
    </source>
</reference>
<evidence type="ECO:0000313" key="2">
    <source>
        <dbReference type="Proteomes" id="UP001381693"/>
    </source>
</evidence>
<protein>
    <submittedName>
        <fullName evidence="1">Uncharacterized protein</fullName>
    </submittedName>
</protein>
<dbReference type="AlphaFoldDB" id="A0AAN8X525"/>
<proteinExistence type="predicted"/>
<evidence type="ECO:0000313" key="1">
    <source>
        <dbReference type="EMBL" id="KAK7078046.1"/>
    </source>
</evidence>
<keyword evidence="2" id="KW-1185">Reference proteome</keyword>
<accession>A0AAN8X525</accession>
<name>A0AAN8X525_HALRR</name>
<dbReference type="EMBL" id="JAXCGZ010008045">
    <property type="protein sequence ID" value="KAK7078046.1"/>
    <property type="molecule type" value="Genomic_DNA"/>
</dbReference>
<comment type="caution">
    <text evidence="1">The sequence shown here is derived from an EMBL/GenBank/DDBJ whole genome shotgun (WGS) entry which is preliminary data.</text>
</comment>
<dbReference type="Proteomes" id="UP001381693">
    <property type="component" value="Unassembled WGS sequence"/>
</dbReference>